<proteinExistence type="predicted"/>
<accession>U9UWE3</accession>
<evidence type="ECO:0000313" key="1">
    <source>
        <dbReference type="EMBL" id="ESA24012.1"/>
    </source>
</evidence>
<sequence>MDCTSDLKTNVVEKAKLQADLTKTNHPLHKLLHQLGNLEAGHFKIKYIRDTYFTPKKGKMIRIVMIMKYDSGFR</sequence>
<reference evidence="1" key="1">
    <citation type="submission" date="2013-07" db="EMBL/GenBank/DDBJ databases">
        <title>The genome of an arbuscular mycorrhizal fungus provides insights into the evolution of the oldest plant symbiosis.</title>
        <authorList>
            <consortium name="DOE Joint Genome Institute"/>
            <person name="Tisserant E."/>
            <person name="Malbreil M."/>
            <person name="Kuo A."/>
            <person name="Kohler A."/>
            <person name="Symeonidi A."/>
            <person name="Balestrini R."/>
            <person name="Charron P."/>
            <person name="Duensing N."/>
            <person name="Frei-dit-Frey N."/>
            <person name="Gianinazzi-Pearson V."/>
            <person name="Gilbert B."/>
            <person name="Handa Y."/>
            <person name="Hijri M."/>
            <person name="Kaul R."/>
            <person name="Kawaguchi M."/>
            <person name="Krajinski F."/>
            <person name="Lammers P."/>
            <person name="Lapierre D."/>
            <person name="Masclaux F.G."/>
            <person name="Murat C."/>
            <person name="Morin E."/>
            <person name="Ndikumana S."/>
            <person name="Pagni M."/>
            <person name="Petitpierre D."/>
            <person name="Requena N."/>
            <person name="Rosikiewicz P."/>
            <person name="Riley R."/>
            <person name="Saito K."/>
            <person name="San Clemente H."/>
            <person name="Shapiro H."/>
            <person name="van Tuinen D."/>
            <person name="Becard G."/>
            <person name="Bonfante P."/>
            <person name="Paszkowski U."/>
            <person name="Shachar-Hill Y."/>
            <person name="Young J.P."/>
            <person name="Sanders I.R."/>
            <person name="Henrissat B."/>
            <person name="Rensing S.A."/>
            <person name="Grigoriev I.V."/>
            <person name="Corradi N."/>
            <person name="Roux C."/>
            <person name="Martin F."/>
        </authorList>
    </citation>
    <scope>NUCLEOTIDE SEQUENCE</scope>
    <source>
        <strain evidence="1">DAOM 197198</strain>
    </source>
</reference>
<dbReference type="EMBL" id="KI274286">
    <property type="protein sequence ID" value="ESA24012.1"/>
    <property type="molecule type" value="Genomic_DNA"/>
</dbReference>
<dbReference type="AlphaFoldDB" id="U9UWE3"/>
<gene>
    <name evidence="1" type="ORF">GLOINDRAFT_341868</name>
</gene>
<dbReference type="HOGENOM" id="CLU_2689035_0_0_1"/>
<name>U9UWE3_RHIID</name>
<organism evidence="1">
    <name type="scientific">Rhizophagus irregularis (strain DAOM 181602 / DAOM 197198 / MUCL 43194)</name>
    <name type="common">Arbuscular mycorrhizal fungus</name>
    <name type="synonym">Glomus intraradices</name>
    <dbReference type="NCBI Taxonomy" id="747089"/>
    <lineage>
        <taxon>Eukaryota</taxon>
        <taxon>Fungi</taxon>
        <taxon>Fungi incertae sedis</taxon>
        <taxon>Mucoromycota</taxon>
        <taxon>Glomeromycotina</taxon>
        <taxon>Glomeromycetes</taxon>
        <taxon>Glomerales</taxon>
        <taxon>Glomeraceae</taxon>
        <taxon>Rhizophagus</taxon>
    </lineage>
</organism>
<protein>
    <submittedName>
        <fullName evidence="1">Uncharacterized protein</fullName>
    </submittedName>
</protein>